<protein>
    <submittedName>
        <fullName evidence="1">Uncharacterized protein</fullName>
    </submittedName>
</protein>
<gene>
    <name evidence="1" type="ORF">O6H91_18G010000</name>
</gene>
<dbReference type="Proteomes" id="UP001162992">
    <property type="component" value="Chromosome 18"/>
</dbReference>
<reference evidence="2" key="1">
    <citation type="journal article" date="2024" name="Proc. Natl. Acad. Sci. U.S.A.">
        <title>Extraordinary preservation of gene collinearity over three hundred million years revealed in homosporous lycophytes.</title>
        <authorList>
            <person name="Li C."/>
            <person name="Wickell D."/>
            <person name="Kuo L.Y."/>
            <person name="Chen X."/>
            <person name="Nie B."/>
            <person name="Liao X."/>
            <person name="Peng D."/>
            <person name="Ji J."/>
            <person name="Jenkins J."/>
            <person name="Williams M."/>
            <person name="Shu S."/>
            <person name="Plott C."/>
            <person name="Barry K."/>
            <person name="Rajasekar S."/>
            <person name="Grimwood J."/>
            <person name="Han X."/>
            <person name="Sun S."/>
            <person name="Hou Z."/>
            <person name="He W."/>
            <person name="Dai G."/>
            <person name="Sun C."/>
            <person name="Schmutz J."/>
            <person name="Leebens-Mack J.H."/>
            <person name="Li F.W."/>
            <person name="Wang L."/>
        </authorList>
    </citation>
    <scope>NUCLEOTIDE SEQUENCE [LARGE SCALE GENOMIC DNA]</scope>
    <source>
        <strain evidence="2">cv. PW_Plant_1</strain>
    </source>
</reference>
<evidence type="ECO:0000313" key="2">
    <source>
        <dbReference type="Proteomes" id="UP001162992"/>
    </source>
</evidence>
<sequence length="135" mass="14630">MRASTAIAQETLTRKLQCGECGEAFDRRSSKASSHTCNSNAMQLHRCSRSMAMCYAKHVCSLIFICLIPSSAEPSISASMSHWIVCPPRPYTQQFSLRCTEASSGSPAKRLLVAAVNSPLSSEDRNGEADPVYPG</sequence>
<accession>A0ACC2AY28</accession>
<organism evidence="1 2">
    <name type="scientific">Diphasiastrum complanatum</name>
    <name type="common">Issler's clubmoss</name>
    <name type="synonym">Lycopodium complanatum</name>
    <dbReference type="NCBI Taxonomy" id="34168"/>
    <lineage>
        <taxon>Eukaryota</taxon>
        <taxon>Viridiplantae</taxon>
        <taxon>Streptophyta</taxon>
        <taxon>Embryophyta</taxon>
        <taxon>Tracheophyta</taxon>
        <taxon>Lycopodiopsida</taxon>
        <taxon>Lycopodiales</taxon>
        <taxon>Lycopodiaceae</taxon>
        <taxon>Lycopodioideae</taxon>
        <taxon>Diphasiastrum</taxon>
    </lineage>
</organism>
<name>A0ACC2AY28_DIPCM</name>
<keyword evidence="2" id="KW-1185">Reference proteome</keyword>
<dbReference type="EMBL" id="CM055109">
    <property type="protein sequence ID" value="KAJ7522423.1"/>
    <property type="molecule type" value="Genomic_DNA"/>
</dbReference>
<proteinExistence type="predicted"/>
<evidence type="ECO:0000313" key="1">
    <source>
        <dbReference type="EMBL" id="KAJ7522423.1"/>
    </source>
</evidence>
<comment type="caution">
    <text evidence="1">The sequence shown here is derived from an EMBL/GenBank/DDBJ whole genome shotgun (WGS) entry which is preliminary data.</text>
</comment>